<evidence type="ECO:0000256" key="1">
    <source>
        <dbReference type="ARBA" id="ARBA00022630"/>
    </source>
</evidence>
<accession>A0A6A7AVB8</accession>
<dbReference type="OrthoDB" id="2349068at2759"/>
<reference evidence="4" key="1">
    <citation type="submission" date="2020-01" db="EMBL/GenBank/DDBJ databases">
        <authorList>
            <consortium name="DOE Joint Genome Institute"/>
            <person name="Haridas S."/>
            <person name="Albert R."/>
            <person name="Binder M."/>
            <person name="Bloem J."/>
            <person name="Labutti K."/>
            <person name="Salamov A."/>
            <person name="Andreopoulos B."/>
            <person name="Baker S.E."/>
            <person name="Barry K."/>
            <person name="Bills G."/>
            <person name="Bluhm B.H."/>
            <person name="Cannon C."/>
            <person name="Castanera R."/>
            <person name="Culley D.E."/>
            <person name="Daum C."/>
            <person name="Ezra D."/>
            <person name="Gonzalez J.B."/>
            <person name="Henrissat B."/>
            <person name="Kuo A."/>
            <person name="Liang C."/>
            <person name="Lipzen A."/>
            <person name="Lutzoni F."/>
            <person name="Magnuson J."/>
            <person name="Mondo S."/>
            <person name="Nolan M."/>
            <person name="Ohm R."/>
            <person name="Pangilinan J."/>
            <person name="Park H.-J."/>
            <person name="Ramirez L."/>
            <person name="Alfaro M."/>
            <person name="Sun H."/>
            <person name="Tritt A."/>
            <person name="Yoshinaga Y."/>
            <person name="Zwiers L.-H."/>
            <person name="Turgeon B.G."/>
            <person name="Goodwin S.B."/>
            <person name="Spatafora J.W."/>
            <person name="Crous P.W."/>
            <person name="Grigoriev I.V."/>
        </authorList>
    </citation>
    <scope>NUCLEOTIDE SEQUENCE</scope>
    <source>
        <strain evidence="4">IPT5</strain>
    </source>
</reference>
<keyword evidence="3" id="KW-0560">Oxidoreductase</keyword>
<name>A0A6A7AVB8_9PLEO</name>
<protein>
    <submittedName>
        <fullName evidence="4">Inosine monophosphate dehydrogenase</fullName>
    </submittedName>
</protein>
<evidence type="ECO:0000256" key="2">
    <source>
        <dbReference type="ARBA" id="ARBA00022643"/>
    </source>
</evidence>
<keyword evidence="5" id="KW-1185">Reference proteome</keyword>
<dbReference type="GO" id="GO:0018580">
    <property type="term" value="F:nitronate monooxygenase activity"/>
    <property type="evidence" value="ECO:0007669"/>
    <property type="project" value="InterPro"/>
</dbReference>
<evidence type="ECO:0000256" key="3">
    <source>
        <dbReference type="ARBA" id="ARBA00023002"/>
    </source>
</evidence>
<dbReference type="Gene3D" id="3.20.20.70">
    <property type="entry name" value="Aldolase class I"/>
    <property type="match status" value="1"/>
</dbReference>
<keyword evidence="2" id="KW-0288">FMN</keyword>
<dbReference type="EMBL" id="MU006338">
    <property type="protein sequence ID" value="KAF2846085.1"/>
    <property type="molecule type" value="Genomic_DNA"/>
</dbReference>
<evidence type="ECO:0000313" key="5">
    <source>
        <dbReference type="Proteomes" id="UP000799423"/>
    </source>
</evidence>
<evidence type="ECO:0000313" key="4">
    <source>
        <dbReference type="EMBL" id="KAF2846085.1"/>
    </source>
</evidence>
<dbReference type="PANTHER" id="PTHR32332:SF34">
    <property type="entry name" value="2-NITROPROPANE DIOXYGENASE FAMILY, PUTATIVE-RELATED"/>
    <property type="match status" value="1"/>
</dbReference>
<dbReference type="Proteomes" id="UP000799423">
    <property type="component" value="Unassembled WGS sequence"/>
</dbReference>
<dbReference type="AlphaFoldDB" id="A0A6A7AVB8"/>
<gene>
    <name evidence="4" type="ORF">T440DRAFT_472090</name>
</gene>
<dbReference type="SUPFAM" id="SSF51412">
    <property type="entry name" value="Inosine monophosphate dehydrogenase (IMPDH)"/>
    <property type="match status" value="1"/>
</dbReference>
<dbReference type="Pfam" id="PF03060">
    <property type="entry name" value="NMO"/>
    <property type="match status" value="1"/>
</dbReference>
<dbReference type="InterPro" id="IPR013785">
    <property type="entry name" value="Aldolase_TIM"/>
</dbReference>
<dbReference type="CDD" id="cd04730">
    <property type="entry name" value="NPD_like"/>
    <property type="match status" value="1"/>
</dbReference>
<proteinExistence type="predicted"/>
<keyword evidence="1" id="KW-0285">Flavoprotein</keyword>
<dbReference type="PANTHER" id="PTHR32332">
    <property type="entry name" value="2-NITROPROPANE DIOXYGENASE"/>
    <property type="match status" value="1"/>
</dbReference>
<dbReference type="InterPro" id="IPR004136">
    <property type="entry name" value="NMO"/>
</dbReference>
<organism evidence="4 5">
    <name type="scientific">Plenodomus tracheiphilus IPT5</name>
    <dbReference type="NCBI Taxonomy" id="1408161"/>
    <lineage>
        <taxon>Eukaryota</taxon>
        <taxon>Fungi</taxon>
        <taxon>Dikarya</taxon>
        <taxon>Ascomycota</taxon>
        <taxon>Pezizomycotina</taxon>
        <taxon>Dothideomycetes</taxon>
        <taxon>Pleosporomycetidae</taxon>
        <taxon>Pleosporales</taxon>
        <taxon>Pleosporineae</taxon>
        <taxon>Leptosphaeriaceae</taxon>
        <taxon>Plenodomus</taxon>
    </lineage>
</organism>
<sequence>MPPIKHHLPWTHSPIIINAPMAGFAGGTLASTVTLAGGVGMIGSLTNMDDLRKELRIASSALASTPVFSSPSSPLLPIGVGFLLFLQKLEDVLSVVAEFKPAVVWLFAANSLDDYAWWTKAIREVSPESRIWIQVGSVTAALQLARSAQPDVLVLQGADAGGHGFEKGAGIVSLVPEVVDTLTQEGFADIALVASGGIVDGRGVAAALALGAQGVVMGTRFLASKEVVVHPKYQAAVLEAVDGGQVTTRSKLFDQLRGPNIWPEMYDGRSLVVRSHKDFVDGVALEEIQRLCGGAVGENSKGFDTGLAGRAAIWAGTGVGLVKDVVGAEEIVGRVRREAAEVLVKASQL</sequence>